<keyword evidence="3" id="KW-1185">Reference proteome</keyword>
<evidence type="ECO:0000313" key="2">
    <source>
        <dbReference type="EMBL" id="SFR83106.1"/>
    </source>
</evidence>
<feature type="transmembrane region" description="Helical" evidence="1">
    <location>
        <begin position="21"/>
        <end position="42"/>
    </location>
</feature>
<dbReference type="AlphaFoldDB" id="A0A1I6JVY8"/>
<evidence type="ECO:0000313" key="3">
    <source>
        <dbReference type="Proteomes" id="UP000199462"/>
    </source>
</evidence>
<dbReference type="STRING" id="440514.SAMN04488010_3122"/>
<keyword evidence="1" id="KW-0472">Membrane</keyword>
<reference evidence="3" key="1">
    <citation type="submission" date="2016-10" db="EMBL/GenBank/DDBJ databases">
        <authorList>
            <person name="Varghese N."/>
            <person name="Submissions S."/>
        </authorList>
    </citation>
    <scope>NUCLEOTIDE SEQUENCE [LARGE SCALE GENOMIC DNA]</scope>
    <source>
        <strain evidence="3">DSM 19891</strain>
    </source>
</reference>
<gene>
    <name evidence="2" type="ORF">SAMN04488010_3122</name>
</gene>
<proteinExistence type="predicted"/>
<sequence length="238" mass="28648">MINFFRKIRQKLLTENKFSKYLFYSIGEIVLVVIGILIALSINNWNEGNKRISQERDLLLQMKRNLEADILQEKYPNLVLENAMNSTNIVLDYLEQRKPYKDSLDYHFGWIPAYTIHMTNTTAYENLKTIGFDIISNDTLRENYQKLYSFNYELTKFQRNELAYNNMIEFKIFYKKHFQNFILLNNATPIDYQSLLENNEFHEMLMTTRRENTIQKTFKNTTKKEIQKLIEMIDKELN</sequence>
<dbReference type="Pfam" id="PF19578">
    <property type="entry name" value="DUF6090"/>
    <property type="match status" value="1"/>
</dbReference>
<dbReference type="EMBL" id="FOYX01000003">
    <property type="protein sequence ID" value="SFR83106.1"/>
    <property type="molecule type" value="Genomic_DNA"/>
</dbReference>
<accession>A0A1I6JVY8</accession>
<organism evidence="2 3">
    <name type="scientific">Maribacter stanieri</name>
    <dbReference type="NCBI Taxonomy" id="440514"/>
    <lineage>
        <taxon>Bacteria</taxon>
        <taxon>Pseudomonadati</taxon>
        <taxon>Bacteroidota</taxon>
        <taxon>Flavobacteriia</taxon>
        <taxon>Flavobacteriales</taxon>
        <taxon>Flavobacteriaceae</taxon>
        <taxon>Maribacter</taxon>
    </lineage>
</organism>
<keyword evidence="1" id="KW-1133">Transmembrane helix</keyword>
<dbReference type="Proteomes" id="UP000199462">
    <property type="component" value="Unassembled WGS sequence"/>
</dbReference>
<dbReference type="InterPro" id="IPR045749">
    <property type="entry name" value="DUF6090"/>
</dbReference>
<dbReference type="RefSeq" id="WP_143099088.1">
    <property type="nucleotide sequence ID" value="NZ_FOYX01000003.1"/>
</dbReference>
<evidence type="ECO:0000256" key="1">
    <source>
        <dbReference type="SAM" id="Phobius"/>
    </source>
</evidence>
<keyword evidence="1" id="KW-0812">Transmembrane</keyword>
<protein>
    <submittedName>
        <fullName evidence="2">Uncharacterized protein</fullName>
    </submittedName>
</protein>
<name>A0A1I6JVY8_9FLAO</name>